<comment type="similarity">
    <text evidence="1 2">Belongs to the small heat shock protein (HSP20) family.</text>
</comment>
<comment type="caution">
    <text evidence="4">The sequence shown here is derived from an EMBL/GenBank/DDBJ whole genome shotgun (WGS) entry which is preliminary data.</text>
</comment>
<evidence type="ECO:0000256" key="2">
    <source>
        <dbReference type="RuleBase" id="RU003616"/>
    </source>
</evidence>
<accession>A0ABX0Z121</accession>
<dbReference type="RefSeq" id="WP_125498461.1">
    <property type="nucleotide sequence ID" value="NZ_BMVZ01000016.1"/>
</dbReference>
<dbReference type="InterPro" id="IPR031107">
    <property type="entry name" value="Small_HSP"/>
</dbReference>
<evidence type="ECO:0000313" key="5">
    <source>
        <dbReference type="Proteomes" id="UP000635996"/>
    </source>
</evidence>
<gene>
    <name evidence="4" type="ORF">HCJ95_22185</name>
</gene>
<feature type="domain" description="SHSP" evidence="3">
    <location>
        <begin position="30"/>
        <end position="139"/>
    </location>
</feature>
<evidence type="ECO:0000259" key="3">
    <source>
        <dbReference type="PROSITE" id="PS01031"/>
    </source>
</evidence>
<reference evidence="4 5" key="1">
    <citation type="submission" date="2020-03" db="EMBL/GenBank/DDBJ databases">
        <title>WGS of actinomycetes isolated from Thailand.</title>
        <authorList>
            <person name="Thawai C."/>
        </authorList>
    </citation>
    <scope>NUCLEOTIDE SEQUENCE [LARGE SCALE GENOMIC DNA]</scope>
    <source>
        <strain evidence="4 5">NBRC 13905</strain>
    </source>
</reference>
<dbReference type="Proteomes" id="UP000635996">
    <property type="component" value="Unassembled WGS sequence"/>
</dbReference>
<dbReference type="CDD" id="cd06464">
    <property type="entry name" value="ACD_sHsps-like"/>
    <property type="match status" value="1"/>
</dbReference>
<dbReference type="InterPro" id="IPR002068">
    <property type="entry name" value="A-crystallin/Hsp20_dom"/>
</dbReference>
<evidence type="ECO:0000313" key="4">
    <source>
        <dbReference type="EMBL" id="NJP16910.1"/>
    </source>
</evidence>
<dbReference type="EMBL" id="JAATEL010000029">
    <property type="protein sequence ID" value="NJP16910.1"/>
    <property type="molecule type" value="Genomic_DNA"/>
</dbReference>
<organism evidence="4 5">
    <name type="scientific">Streptomyces thermoviolaceus subsp. thermoviolaceus</name>
    <dbReference type="NCBI Taxonomy" id="66860"/>
    <lineage>
        <taxon>Bacteria</taxon>
        <taxon>Bacillati</taxon>
        <taxon>Actinomycetota</taxon>
        <taxon>Actinomycetes</taxon>
        <taxon>Kitasatosporales</taxon>
        <taxon>Streptomycetaceae</taxon>
        <taxon>Streptomyces</taxon>
    </lineage>
</organism>
<sequence>MGTLARRQRFSFPEIPEWFEAFPARFGMPSLGDLYSVRVEEYTEDGRYVVRAELPGVSPDDIDVVLSEGTLTIRAERTERDVDKHRSEIRYGSMSRTVTLPPGADEDDVTADYTDGMLTVSVGMGRERTEEKHIEVRHGG</sequence>
<dbReference type="InterPro" id="IPR008978">
    <property type="entry name" value="HSP20-like_chaperone"/>
</dbReference>
<dbReference type="Pfam" id="PF00011">
    <property type="entry name" value="HSP20"/>
    <property type="match status" value="1"/>
</dbReference>
<dbReference type="SUPFAM" id="SSF49764">
    <property type="entry name" value="HSP20-like chaperones"/>
    <property type="match status" value="1"/>
</dbReference>
<dbReference type="Gene3D" id="2.60.40.790">
    <property type="match status" value="1"/>
</dbReference>
<dbReference type="PANTHER" id="PTHR11527">
    <property type="entry name" value="HEAT-SHOCK PROTEIN 20 FAMILY MEMBER"/>
    <property type="match status" value="1"/>
</dbReference>
<evidence type="ECO:0000256" key="1">
    <source>
        <dbReference type="PROSITE-ProRule" id="PRU00285"/>
    </source>
</evidence>
<protein>
    <submittedName>
        <fullName evidence="4">Hsp20/alpha crystallin family protein</fullName>
    </submittedName>
</protein>
<dbReference type="PROSITE" id="PS01031">
    <property type="entry name" value="SHSP"/>
    <property type="match status" value="1"/>
</dbReference>
<name>A0ABX0Z121_STRTL</name>
<proteinExistence type="inferred from homology"/>
<keyword evidence="5" id="KW-1185">Reference proteome</keyword>